<sequence>MRRPPLPLPTLAATRSRLAVYGLVTLNAHGRIADRSAMKVLQWAPGLRLSIRERHGLIVVSADQQGVFKVAKEGHVRLPAVVRQWCGLAAGDRVLIVAEPASGRLVVHPPAKLDELITQAHDAVFGGEHE</sequence>
<dbReference type="SUPFAM" id="SSF89447">
    <property type="entry name" value="AbrB/MazE/MraZ-like"/>
    <property type="match status" value="1"/>
</dbReference>
<protein>
    <recommendedName>
        <fullName evidence="3">SpoVT-AbrB domain-containing protein</fullName>
    </recommendedName>
</protein>
<dbReference type="EMBL" id="FMCR01000005">
    <property type="protein sequence ID" value="SCF27047.1"/>
    <property type="molecule type" value="Genomic_DNA"/>
</dbReference>
<dbReference type="InterPro" id="IPR037914">
    <property type="entry name" value="SpoVT-AbrB_sf"/>
</dbReference>
<evidence type="ECO:0008006" key="3">
    <source>
        <dbReference type="Google" id="ProtNLM"/>
    </source>
</evidence>
<organism evidence="1 2">
    <name type="scientific">Micromonospora saelicesensis</name>
    <dbReference type="NCBI Taxonomy" id="285676"/>
    <lineage>
        <taxon>Bacteria</taxon>
        <taxon>Bacillati</taxon>
        <taxon>Actinomycetota</taxon>
        <taxon>Actinomycetes</taxon>
        <taxon>Micromonosporales</taxon>
        <taxon>Micromonosporaceae</taxon>
        <taxon>Micromonospora</taxon>
    </lineage>
</organism>
<dbReference type="AlphaFoldDB" id="A0A1C4Z2D0"/>
<evidence type="ECO:0000313" key="1">
    <source>
        <dbReference type="EMBL" id="SCF27047.1"/>
    </source>
</evidence>
<dbReference type="Proteomes" id="UP000198864">
    <property type="component" value="Unassembled WGS sequence"/>
</dbReference>
<evidence type="ECO:0000313" key="2">
    <source>
        <dbReference type="Proteomes" id="UP000198864"/>
    </source>
</evidence>
<accession>A0A1C4Z2D0</accession>
<proteinExistence type="predicted"/>
<reference evidence="1 2" key="1">
    <citation type="submission" date="2016-06" db="EMBL/GenBank/DDBJ databases">
        <authorList>
            <person name="Kjaerup R.B."/>
            <person name="Dalgaard T.S."/>
            <person name="Juul-Madsen H.R."/>
        </authorList>
    </citation>
    <scope>NUCLEOTIDE SEQUENCE [LARGE SCALE GENOMIC DNA]</scope>
    <source>
        <strain evidence="1 2">DSM 44871</strain>
    </source>
</reference>
<name>A0A1C4Z2D0_9ACTN</name>
<gene>
    <name evidence="1" type="ORF">GA0070561_4832</name>
</gene>